<organism evidence="8 9">
    <name type="scientific">Portunus trituberculatus</name>
    <name type="common">Swimming crab</name>
    <name type="synonym">Neptunus trituberculatus</name>
    <dbReference type="NCBI Taxonomy" id="210409"/>
    <lineage>
        <taxon>Eukaryota</taxon>
        <taxon>Metazoa</taxon>
        <taxon>Ecdysozoa</taxon>
        <taxon>Arthropoda</taxon>
        <taxon>Crustacea</taxon>
        <taxon>Multicrustacea</taxon>
        <taxon>Malacostraca</taxon>
        <taxon>Eumalacostraca</taxon>
        <taxon>Eucarida</taxon>
        <taxon>Decapoda</taxon>
        <taxon>Pleocyemata</taxon>
        <taxon>Brachyura</taxon>
        <taxon>Eubrachyura</taxon>
        <taxon>Portunoidea</taxon>
        <taxon>Portunidae</taxon>
        <taxon>Portuninae</taxon>
        <taxon>Portunus</taxon>
    </lineage>
</organism>
<evidence type="ECO:0000256" key="2">
    <source>
        <dbReference type="ARBA" id="ARBA00022737"/>
    </source>
</evidence>
<dbReference type="InterPro" id="IPR013087">
    <property type="entry name" value="Znf_C2H2_type"/>
</dbReference>
<dbReference type="AlphaFoldDB" id="A0A5B7CKC4"/>
<accession>A0A5B7CKC4</accession>
<dbReference type="PROSITE" id="PS50157">
    <property type="entry name" value="ZINC_FINGER_C2H2_2"/>
    <property type="match status" value="1"/>
</dbReference>
<evidence type="ECO:0000313" key="9">
    <source>
        <dbReference type="Proteomes" id="UP000324222"/>
    </source>
</evidence>
<keyword evidence="3 5" id="KW-0863">Zinc-finger</keyword>
<evidence type="ECO:0000313" key="8">
    <source>
        <dbReference type="EMBL" id="MPC09241.1"/>
    </source>
</evidence>
<dbReference type="Proteomes" id="UP000324222">
    <property type="component" value="Unassembled WGS sequence"/>
</dbReference>
<gene>
    <name evidence="8" type="primary">zfy1_3</name>
    <name evidence="8" type="ORF">E2C01_001843</name>
</gene>
<dbReference type="EMBL" id="VSRR010000060">
    <property type="protein sequence ID" value="MPC09241.1"/>
    <property type="molecule type" value="Genomic_DNA"/>
</dbReference>
<dbReference type="FunFam" id="3.30.160.60:FF:001818">
    <property type="entry name" value="GDNF-inducible zinc finger protein 1 isoform X1"/>
    <property type="match status" value="1"/>
</dbReference>
<evidence type="ECO:0000256" key="3">
    <source>
        <dbReference type="ARBA" id="ARBA00022771"/>
    </source>
</evidence>
<reference evidence="8 9" key="1">
    <citation type="submission" date="2019-05" db="EMBL/GenBank/DDBJ databases">
        <title>Another draft genome of Portunus trituberculatus and its Hox gene families provides insights of decapod evolution.</title>
        <authorList>
            <person name="Jeong J.-H."/>
            <person name="Song I."/>
            <person name="Kim S."/>
            <person name="Choi T."/>
            <person name="Kim D."/>
            <person name="Ryu S."/>
            <person name="Kim W."/>
        </authorList>
    </citation>
    <scope>NUCLEOTIDE SEQUENCE [LARGE SCALE GENOMIC DNA]</scope>
    <source>
        <tissue evidence="8">Muscle</tissue>
    </source>
</reference>
<name>A0A5B7CKC4_PORTR</name>
<dbReference type="PANTHER" id="PTHR23235">
    <property type="entry name" value="KRUEPPEL-LIKE TRANSCRIPTION FACTOR"/>
    <property type="match status" value="1"/>
</dbReference>
<proteinExistence type="predicted"/>
<evidence type="ECO:0000256" key="6">
    <source>
        <dbReference type="SAM" id="MobiDB-lite"/>
    </source>
</evidence>
<feature type="domain" description="C2H2-type" evidence="7">
    <location>
        <begin position="46"/>
        <end position="73"/>
    </location>
</feature>
<dbReference type="SUPFAM" id="SSF57667">
    <property type="entry name" value="beta-beta-alpha zinc fingers"/>
    <property type="match status" value="1"/>
</dbReference>
<protein>
    <submittedName>
        <fullName evidence="8">Zinc finger Y-chromosomal protein 1</fullName>
    </submittedName>
</protein>
<dbReference type="GO" id="GO:0008270">
    <property type="term" value="F:zinc ion binding"/>
    <property type="evidence" value="ECO:0007669"/>
    <property type="project" value="UniProtKB-KW"/>
</dbReference>
<keyword evidence="2" id="KW-0677">Repeat</keyword>
<dbReference type="Gene3D" id="3.30.160.60">
    <property type="entry name" value="Classic Zinc Finger"/>
    <property type="match status" value="2"/>
</dbReference>
<dbReference type="Pfam" id="PF00096">
    <property type="entry name" value="zf-C2H2"/>
    <property type="match status" value="2"/>
</dbReference>
<comment type="caution">
    <text evidence="8">The sequence shown here is derived from an EMBL/GenBank/DDBJ whole genome shotgun (WGS) entry which is preliminary data.</text>
</comment>
<dbReference type="PROSITE" id="PS00028">
    <property type="entry name" value="ZINC_FINGER_C2H2_1"/>
    <property type="match status" value="1"/>
</dbReference>
<dbReference type="GO" id="GO:0000978">
    <property type="term" value="F:RNA polymerase II cis-regulatory region sequence-specific DNA binding"/>
    <property type="evidence" value="ECO:0007669"/>
    <property type="project" value="TreeGrafter"/>
</dbReference>
<keyword evidence="9" id="KW-1185">Reference proteome</keyword>
<evidence type="ECO:0000256" key="4">
    <source>
        <dbReference type="ARBA" id="ARBA00022833"/>
    </source>
</evidence>
<dbReference type="SMART" id="SM00355">
    <property type="entry name" value="ZnF_C2H2"/>
    <property type="match status" value="2"/>
</dbReference>
<dbReference type="InterPro" id="IPR036236">
    <property type="entry name" value="Znf_C2H2_sf"/>
</dbReference>
<dbReference type="FunFam" id="3.30.160.60:FF:000100">
    <property type="entry name" value="Zinc finger 45-like"/>
    <property type="match status" value="1"/>
</dbReference>
<keyword evidence="1" id="KW-0479">Metal-binding</keyword>
<feature type="region of interest" description="Disordered" evidence="6">
    <location>
        <begin position="1"/>
        <end position="28"/>
    </location>
</feature>
<dbReference type="PANTHER" id="PTHR23235:SF120">
    <property type="entry name" value="KRUPPEL-LIKE FACTOR 15"/>
    <property type="match status" value="1"/>
</dbReference>
<sequence>MLSFVGVGQSTPKRTDSRGCHPHNPPHYSRCLSPSLGGGALRRWDRTCYLCGRGFMRPAELTRHMRSHTGEKPYACHLCPWRGSQSWHLKNHLTRVHLAVPPNPPAPPAPHLQ</sequence>
<dbReference type="GO" id="GO:0000981">
    <property type="term" value="F:DNA-binding transcription factor activity, RNA polymerase II-specific"/>
    <property type="evidence" value="ECO:0007669"/>
    <property type="project" value="TreeGrafter"/>
</dbReference>
<evidence type="ECO:0000256" key="5">
    <source>
        <dbReference type="PROSITE-ProRule" id="PRU00042"/>
    </source>
</evidence>
<evidence type="ECO:0000256" key="1">
    <source>
        <dbReference type="ARBA" id="ARBA00022723"/>
    </source>
</evidence>
<keyword evidence="4" id="KW-0862">Zinc</keyword>
<evidence type="ECO:0000259" key="7">
    <source>
        <dbReference type="PROSITE" id="PS50157"/>
    </source>
</evidence>